<evidence type="ECO:0000259" key="15">
    <source>
        <dbReference type="Pfam" id="PF23953"/>
    </source>
</evidence>
<keyword evidence="4 11" id="KW-0963">Cytoplasm</keyword>
<dbReference type="PANTHER" id="PTHR19876:SF1">
    <property type="entry name" value="COATOMER SUBUNIT ALPHA"/>
    <property type="match status" value="1"/>
</dbReference>
<feature type="domain" description="Coatomer alpha subunit C-terminal" evidence="14">
    <location>
        <begin position="861"/>
        <end position="1247"/>
    </location>
</feature>
<evidence type="ECO:0000313" key="17">
    <source>
        <dbReference type="Proteomes" id="UP000835052"/>
    </source>
</evidence>
<dbReference type="InterPro" id="IPR015943">
    <property type="entry name" value="WD40/YVTN_repeat-like_dom_sf"/>
</dbReference>
<feature type="domain" description="COPA/B TPR" evidence="15">
    <location>
        <begin position="641"/>
        <end position="783"/>
    </location>
</feature>
<dbReference type="PROSITE" id="PS00678">
    <property type="entry name" value="WD_REPEATS_1"/>
    <property type="match status" value="1"/>
</dbReference>
<dbReference type="Pfam" id="PF00400">
    <property type="entry name" value="WD40"/>
    <property type="match status" value="5"/>
</dbReference>
<dbReference type="GO" id="GO:0030126">
    <property type="term" value="C:COPI vesicle coat"/>
    <property type="evidence" value="ECO:0007669"/>
    <property type="project" value="UniProtKB-UniRule"/>
</dbReference>
<dbReference type="AlphaFoldDB" id="A0A8S1GRB2"/>
<evidence type="ECO:0000259" key="13">
    <source>
        <dbReference type="Pfam" id="PF04053"/>
    </source>
</evidence>
<sequence>MNYACLRQPVKLGAMSLLIKFESKSARVKGISFHPTRPWVLTSLHSGVTQLWDYRMCVLIEKYDEHDGPVRGICFHQDQPIFVSGGDDYKIKVWNYKQRRCIFTLLGHLDYIRTTFFHNKYPWIISASDDQTVRIWNWQSRNSIAILTGHNHYVMCAQFHPTEDLVASASLDQTVRIWDISGLRKRQMPGGGAGMRTTSGQQAELFGQPDAVVKHVLEGHDRGVNWVAFHHTMPILVSGSDDRQVKMWRYNESKAWEVDSCRGHYNNVSSVLFHPNAELILSNSEDKSIRVWDLQKRTSLHVFRHENERFWVMAAHPSLNMFAAGHDNGMIVFKIQRERPAFCVNDNLAFYVKDKQLRRLDLTTNKDVAICKLRAAAAFMQPYYSLSFNPAENAFLLTSRSHNRELCTFDLYKLPKESDGNTDAQANRSSGIAALWLARNRFAVLDKTHSVSLRDLANKELRKLENINTNVDDIFYAGTGMVLLRNEEGLQLFDVQQKIVTASVKASKVRYVIWSKSMDYAALISKHTLTLINRKLEILCTQQESTRVKSGAWDDDSVFLYTTSNHIKYAITSGDCGIVRTLDLPLYILAIRGNTLYCLNREATPVEVPIDSSDYKFKLALINRRIDEVVNMVKSANLVGQSIIGYLEQKGYPEIALHFVKDEKTRFGLALECGNLEVALEAAKKLDEPAVWEALGESALLQGNHQIVEMSYQRTKNFEKLSFLYFVTGNTDKLTKMLRIAAARNDWNGQFQTSLLVGDAEEQVKVLRNCGQPALAYLTADLHGCEQAATELKAELEEKGLEVPTSAPNATPFVPPPPLTRMEENWPLLASARGQFDAHLLGISSNVGGAGTTKAVAGAKPAAAAFAAIEDDDIDGGDAWGGDDEYLDEEGLEIDEVVGGSGGEEDGGWDVDDDLAIPDVPDEAAGEEDEEVVPNPAPPASAEWAAVSRLVADHVVAGSFETALKMLRDQLGVIAPAPFKEVFMRVYASGRCSHRGWGGLSPAGPVLIHPIRNWQDEKNHLPAISVKLSLLAKRLQQAYQLTTVGKFGDAVVKLRDILLSVPLLVVSSKQEVAEAEQLIAIAREYLSALLLEGARKELPKATPADLKRNAELAAYFTHFELQPMHRILTLRSAVNTFFKMKQMRTCASLCKRLLELAPKPDVAAQIRKVLAAAEKDNTDAHQLAYDEHNPFVICSRKFVPLYRGRPQCKCPFCGASYSEGLEGTVCDVCQVAEIGRNVLGLRISTLQK</sequence>
<proteinExistence type="predicted"/>
<dbReference type="CDD" id="cd22948">
    <property type="entry name" value="Coatomer_WDAD_alpha"/>
    <property type="match status" value="1"/>
</dbReference>
<evidence type="ECO:0000256" key="7">
    <source>
        <dbReference type="ARBA" id="ARBA00022892"/>
    </source>
</evidence>
<dbReference type="InterPro" id="IPR019775">
    <property type="entry name" value="WD40_repeat_CS"/>
</dbReference>
<feature type="domain" description="COPA/B second beta-propeller" evidence="13">
    <location>
        <begin position="355"/>
        <end position="600"/>
    </location>
</feature>
<evidence type="ECO:0000256" key="6">
    <source>
        <dbReference type="ARBA" id="ARBA00022737"/>
    </source>
</evidence>
<dbReference type="CDD" id="cd00200">
    <property type="entry name" value="WD40"/>
    <property type="match status" value="1"/>
</dbReference>
<evidence type="ECO:0000256" key="3">
    <source>
        <dbReference type="ARBA" id="ARBA00022448"/>
    </source>
</evidence>
<evidence type="ECO:0000256" key="12">
    <source>
        <dbReference type="PROSITE-ProRule" id="PRU00221"/>
    </source>
</evidence>
<dbReference type="Gene3D" id="2.130.10.10">
    <property type="entry name" value="YVTN repeat-like/Quinoprotein amine dehydrogenase"/>
    <property type="match status" value="1"/>
</dbReference>
<dbReference type="InterPro" id="IPR016391">
    <property type="entry name" value="Coatomer_asu"/>
</dbReference>
<dbReference type="InterPro" id="IPR050844">
    <property type="entry name" value="Coatomer_complex_subunit"/>
</dbReference>
<keyword evidence="6" id="KW-0677">Repeat</keyword>
<keyword evidence="9 11" id="KW-0333">Golgi apparatus</keyword>
<dbReference type="InterPro" id="IPR047312">
    <property type="entry name" value="Coatomer_alpha_WD-assoc_reg"/>
</dbReference>
<keyword evidence="7 11" id="KW-0931">ER-Golgi transport</keyword>
<dbReference type="PROSITE" id="PS50082">
    <property type="entry name" value="WD_REPEATS_2"/>
    <property type="match status" value="5"/>
</dbReference>
<dbReference type="GO" id="GO:0006886">
    <property type="term" value="P:intracellular protein transport"/>
    <property type="evidence" value="ECO:0007669"/>
    <property type="project" value="UniProtKB-UniRule"/>
</dbReference>
<dbReference type="InterPro" id="IPR006692">
    <property type="entry name" value="Beta-prop_COPA/B_2nd"/>
</dbReference>
<evidence type="ECO:0000256" key="10">
    <source>
        <dbReference type="ARBA" id="ARBA00023136"/>
    </source>
</evidence>
<feature type="repeat" description="WD" evidence="12">
    <location>
        <begin position="105"/>
        <end position="146"/>
    </location>
</feature>
<dbReference type="Proteomes" id="UP000835052">
    <property type="component" value="Unassembled WGS sequence"/>
</dbReference>
<dbReference type="SUPFAM" id="SSF82171">
    <property type="entry name" value="DPP6 N-terminal domain-like"/>
    <property type="match status" value="1"/>
</dbReference>
<keyword evidence="8 11" id="KW-0653">Protein transport</keyword>
<dbReference type="OrthoDB" id="10261470at2759"/>
<dbReference type="GO" id="GO:0006890">
    <property type="term" value="P:retrograde vesicle-mediated transport, Golgi to endoplasmic reticulum"/>
    <property type="evidence" value="ECO:0007669"/>
    <property type="project" value="TreeGrafter"/>
</dbReference>
<keyword evidence="3 11" id="KW-0813">Transport</keyword>
<comment type="subcellular location">
    <subcellularLocation>
        <location evidence="11">Cytoplasm</location>
    </subcellularLocation>
    <subcellularLocation>
        <location evidence="1 11">Golgi apparatus membrane</location>
        <topology evidence="1 11">Peripheral membrane protein</topology>
        <orientation evidence="1">Cytoplasmic side</orientation>
    </subcellularLocation>
    <subcellularLocation>
        <location evidence="2">Cytoplasmic vesicle</location>
        <location evidence="2">COPI-coated vesicle membrane</location>
        <topology evidence="2">Peripheral membrane protein</topology>
        <orientation evidence="2">Cytoplasmic side</orientation>
    </subcellularLocation>
</comment>
<evidence type="ECO:0000256" key="9">
    <source>
        <dbReference type="ARBA" id="ARBA00023034"/>
    </source>
</evidence>
<dbReference type="InterPro" id="IPR020472">
    <property type="entry name" value="WD40_PAC1"/>
</dbReference>
<evidence type="ECO:0000256" key="5">
    <source>
        <dbReference type="ARBA" id="ARBA00022574"/>
    </source>
</evidence>
<dbReference type="SUPFAM" id="SSF50978">
    <property type="entry name" value="WD40 repeat-like"/>
    <property type="match status" value="1"/>
</dbReference>
<dbReference type="InterPro" id="IPR010714">
    <property type="entry name" value="Coatomer_asu_C"/>
</dbReference>
<reference evidence="16" key="1">
    <citation type="submission" date="2020-10" db="EMBL/GenBank/DDBJ databases">
        <authorList>
            <person name="Kikuchi T."/>
        </authorList>
    </citation>
    <scope>NUCLEOTIDE SEQUENCE</scope>
    <source>
        <strain evidence="16">NKZ352</strain>
    </source>
</reference>
<feature type="repeat" description="WD" evidence="12">
    <location>
        <begin position="261"/>
        <end position="302"/>
    </location>
</feature>
<evidence type="ECO:0000256" key="1">
    <source>
        <dbReference type="ARBA" id="ARBA00004255"/>
    </source>
</evidence>
<dbReference type="InterPro" id="IPR001680">
    <property type="entry name" value="WD40_rpt"/>
</dbReference>
<keyword evidence="10 11" id="KW-0472">Membrane</keyword>
<feature type="repeat" description="WD" evidence="12">
    <location>
        <begin position="147"/>
        <end position="188"/>
    </location>
</feature>
<dbReference type="FunFam" id="1.25.40.470:FF:000002">
    <property type="entry name" value="Coatomer subunit alpha"/>
    <property type="match status" value="1"/>
</dbReference>
<dbReference type="Pfam" id="PF04053">
    <property type="entry name" value="B-prop_COPA_B_2nd"/>
    <property type="match status" value="1"/>
</dbReference>
<evidence type="ECO:0000256" key="8">
    <source>
        <dbReference type="ARBA" id="ARBA00022927"/>
    </source>
</evidence>
<evidence type="ECO:0000259" key="14">
    <source>
        <dbReference type="Pfam" id="PF06957"/>
    </source>
</evidence>
<gene>
    <name evidence="16" type="ORF">CAUJ_LOCUS2126</name>
</gene>
<keyword evidence="5 12" id="KW-0853">WD repeat</keyword>
<dbReference type="PANTHER" id="PTHR19876">
    <property type="entry name" value="COATOMER"/>
    <property type="match status" value="1"/>
</dbReference>
<dbReference type="PROSITE" id="PS50294">
    <property type="entry name" value="WD_REPEATS_REGION"/>
    <property type="match status" value="5"/>
</dbReference>
<accession>A0A8S1GRB2</accession>
<keyword evidence="17" id="KW-1185">Reference proteome</keyword>
<comment type="subunit">
    <text evidence="11">Oligomeric complex that consists of at least the alpha, beta, beta', gamma, delta, epsilon and zeta subunits.</text>
</comment>
<evidence type="ECO:0000313" key="16">
    <source>
        <dbReference type="EMBL" id="CAD6186207.1"/>
    </source>
</evidence>
<protein>
    <recommendedName>
        <fullName evidence="11">Coatomer subunit alpha</fullName>
    </recommendedName>
</protein>
<name>A0A8S1GRB2_9PELO</name>
<dbReference type="EMBL" id="CAJGYM010000004">
    <property type="protein sequence ID" value="CAD6186207.1"/>
    <property type="molecule type" value="Genomic_DNA"/>
</dbReference>
<feature type="repeat" description="WD" evidence="12">
    <location>
        <begin position="217"/>
        <end position="258"/>
    </location>
</feature>
<dbReference type="GO" id="GO:0000139">
    <property type="term" value="C:Golgi membrane"/>
    <property type="evidence" value="ECO:0007669"/>
    <property type="project" value="UniProtKB-SubCell"/>
</dbReference>
<dbReference type="GO" id="GO:0006888">
    <property type="term" value="P:endoplasmic reticulum to Golgi vesicle-mediated transport"/>
    <property type="evidence" value="ECO:0007669"/>
    <property type="project" value="InterPro"/>
</dbReference>
<dbReference type="InterPro" id="IPR056176">
    <property type="entry name" value="TPR_COPA_B"/>
</dbReference>
<dbReference type="Pfam" id="PF23953">
    <property type="entry name" value="TPR_COPA_B"/>
    <property type="match status" value="1"/>
</dbReference>
<dbReference type="Pfam" id="PF06957">
    <property type="entry name" value="COPI_C"/>
    <property type="match status" value="1"/>
</dbReference>
<dbReference type="SMART" id="SM00320">
    <property type="entry name" value="WD40"/>
    <property type="match status" value="7"/>
</dbReference>
<evidence type="ECO:0000256" key="4">
    <source>
        <dbReference type="ARBA" id="ARBA00022490"/>
    </source>
</evidence>
<dbReference type="PRINTS" id="PR00320">
    <property type="entry name" value="GPROTEINBRPT"/>
</dbReference>
<dbReference type="GO" id="GO:0005198">
    <property type="term" value="F:structural molecule activity"/>
    <property type="evidence" value="ECO:0007669"/>
    <property type="project" value="InterPro"/>
</dbReference>
<organism evidence="16 17">
    <name type="scientific">Caenorhabditis auriculariae</name>
    <dbReference type="NCBI Taxonomy" id="2777116"/>
    <lineage>
        <taxon>Eukaryota</taxon>
        <taxon>Metazoa</taxon>
        <taxon>Ecdysozoa</taxon>
        <taxon>Nematoda</taxon>
        <taxon>Chromadorea</taxon>
        <taxon>Rhabditida</taxon>
        <taxon>Rhabditina</taxon>
        <taxon>Rhabditomorpha</taxon>
        <taxon>Rhabditoidea</taxon>
        <taxon>Rhabditidae</taxon>
        <taxon>Peloderinae</taxon>
        <taxon>Caenorhabditis</taxon>
    </lineage>
</organism>
<feature type="repeat" description="WD" evidence="12">
    <location>
        <begin position="63"/>
        <end position="104"/>
    </location>
</feature>
<evidence type="ECO:0000256" key="2">
    <source>
        <dbReference type="ARBA" id="ARBA00004347"/>
    </source>
</evidence>
<dbReference type="Gene3D" id="1.25.40.470">
    <property type="match status" value="1"/>
</dbReference>
<dbReference type="FunFam" id="2.130.10.10:FF:000559">
    <property type="entry name" value="Coatomer subunit alpha"/>
    <property type="match status" value="1"/>
</dbReference>
<dbReference type="GO" id="GO:0006891">
    <property type="term" value="P:intra-Golgi vesicle-mediated transport"/>
    <property type="evidence" value="ECO:0007669"/>
    <property type="project" value="TreeGrafter"/>
</dbReference>
<evidence type="ECO:0000256" key="11">
    <source>
        <dbReference type="PIRNR" id="PIRNR003354"/>
    </source>
</evidence>
<dbReference type="InterPro" id="IPR036322">
    <property type="entry name" value="WD40_repeat_dom_sf"/>
</dbReference>
<comment type="function">
    <text evidence="11">The coatomer is a cytosolic protein complex that binds to dilysine motifs and reversibly associates with Golgi non-clathrin-coated vesicles, which further mediate biosynthetic protein transport from the ER, via the Golgi up to the trans Golgi network.</text>
</comment>
<dbReference type="PIRSF" id="PIRSF003354">
    <property type="entry name" value="Coatomer_alpha_subunit"/>
    <property type="match status" value="1"/>
</dbReference>
<comment type="caution">
    <text evidence="16">The sequence shown here is derived from an EMBL/GenBank/DDBJ whole genome shotgun (WGS) entry which is preliminary data.</text>
</comment>